<name>A0A1G1SXM1_9BACT</name>
<dbReference type="PROSITE" id="PS51186">
    <property type="entry name" value="GNAT"/>
    <property type="match status" value="1"/>
</dbReference>
<dbReference type="InterPro" id="IPR000182">
    <property type="entry name" value="GNAT_dom"/>
</dbReference>
<dbReference type="Pfam" id="PF13302">
    <property type="entry name" value="Acetyltransf_3"/>
    <property type="match status" value="1"/>
</dbReference>
<dbReference type="Proteomes" id="UP000176294">
    <property type="component" value="Unassembled WGS sequence"/>
</dbReference>
<dbReference type="GO" id="GO:0016747">
    <property type="term" value="F:acyltransferase activity, transferring groups other than amino-acyl groups"/>
    <property type="evidence" value="ECO:0007669"/>
    <property type="project" value="InterPro"/>
</dbReference>
<comment type="caution">
    <text evidence="2">The sequence shown here is derived from an EMBL/GenBank/DDBJ whole genome shotgun (WGS) entry which is preliminary data.</text>
</comment>
<reference evidence="2 3" key="1">
    <citation type="submission" date="2016-08" db="EMBL/GenBank/DDBJ databases">
        <title>Hymenobacter coccineus sp. nov., Hymenobacter lapidarius sp. nov. and Hymenobacter glacialis sp. nov., isolated from Antarctic soil.</title>
        <authorList>
            <person name="Sedlacek I."/>
            <person name="Kralova S."/>
            <person name="Kyrova K."/>
            <person name="Maslanova I."/>
            <person name="Stankova E."/>
            <person name="Vrbovska V."/>
            <person name="Nemec M."/>
            <person name="Bartak M."/>
            <person name="Svec P."/>
            <person name="Busse H.-J."/>
            <person name="Pantucek R."/>
        </authorList>
    </citation>
    <scope>NUCLEOTIDE SEQUENCE [LARGE SCALE GENOMIC DNA]</scope>
    <source>
        <strain evidence="2 3">CCM 8643</strain>
    </source>
</reference>
<feature type="domain" description="N-acetyltransferase" evidence="1">
    <location>
        <begin position="19"/>
        <end position="183"/>
    </location>
</feature>
<dbReference type="EMBL" id="MDZB01000131">
    <property type="protein sequence ID" value="OGX83372.1"/>
    <property type="molecule type" value="Genomic_DNA"/>
</dbReference>
<evidence type="ECO:0000313" key="3">
    <source>
        <dbReference type="Proteomes" id="UP000176294"/>
    </source>
</evidence>
<dbReference type="AlphaFoldDB" id="A0A1G1SXM1"/>
<sequence length="189" mass="20928">MNSTSVALPAVPVLDTSRLVLRGFRADDFEPWFALSRTPAYHRYFGPEAMPAEEVWKLLLRSAGHWVVMGYGFWAVEEKASGRFIGAVGFLSLKRELSPPLGDTPEIGWVLDPAVHGQGFASEAVAAVLAWGHAHFGLVRTVCIIHPDNAPSMKVAARFGYREYARTTYHDQPIVLLERDALPAAWPEN</sequence>
<dbReference type="InterPro" id="IPR016181">
    <property type="entry name" value="Acyl_CoA_acyltransferase"/>
</dbReference>
<dbReference type="OrthoDB" id="9788916at2"/>
<gene>
    <name evidence="2" type="ORF">BEN47_03520</name>
</gene>
<accession>A0A1G1SXM1</accession>
<organism evidence="2 3">
    <name type="scientific">Hymenobacter lapidarius</name>
    <dbReference type="NCBI Taxonomy" id="1908237"/>
    <lineage>
        <taxon>Bacteria</taxon>
        <taxon>Pseudomonadati</taxon>
        <taxon>Bacteroidota</taxon>
        <taxon>Cytophagia</taxon>
        <taxon>Cytophagales</taxon>
        <taxon>Hymenobacteraceae</taxon>
        <taxon>Hymenobacter</taxon>
    </lineage>
</organism>
<dbReference type="Gene3D" id="3.40.630.30">
    <property type="match status" value="1"/>
</dbReference>
<evidence type="ECO:0000259" key="1">
    <source>
        <dbReference type="PROSITE" id="PS51186"/>
    </source>
</evidence>
<protein>
    <submittedName>
        <fullName evidence="2">GNAT family N-acetyltransferase</fullName>
    </submittedName>
</protein>
<proteinExistence type="predicted"/>
<keyword evidence="3" id="KW-1185">Reference proteome</keyword>
<dbReference type="SUPFAM" id="SSF55729">
    <property type="entry name" value="Acyl-CoA N-acyltransferases (Nat)"/>
    <property type="match status" value="1"/>
</dbReference>
<dbReference type="PANTHER" id="PTHR43792">
    <property type="entry name" value="GNAT FAMILY, PUTATIVE (AFU_ORTHOLOGUE AFUA_3G00765)-RELATED-RELATED"/>
    <property type="match status" value="1"/>
</dbReference>
<dbReference type="InterPro" id="IPR051531">
    <property type="entry name" value="N-acetyltransferase"/>
</dbReference>
<dbReference type="STRING" id="1908237.BEN47_03520"/>
<dbReference type="PANTHER" id="PTHR43792:SF1">
    <property type="entry name" value="N-ACETYLTRANSFERASE DOMAIN-CONTAINING PROTEIN"/>
    <property type="match status" value="1"/>
</dbReference>
<evidence type="ECO:0000313" key="2">
    <source>
        <dbReference type="EMBL" id="OGX83372.1"/>
    </source>
</evidence>
<dbReference type="RefSeq" id="WP_070729294.1">
    <property type="nucleotide sequence ID" value="NZ_MDZB01000131.1"/>
</dbReference>